<dbReference type="GeneID" id="19270924"/>
<dbReference type="eggNOG" id="ENOG502QW3E">
    <property type="taxonomic scope" value="Eukaryota"/>
</dbReference>
<dbReference type="CDD" id="cd08760">
    <property type="entry name" value="Cyt_b561_FRRS1_like"/>
    <property type="match status" value="1"/>
</dbReference>
<dbReference type="InterPro" id="IPR018825">
    <property type="entry name" value="DUF2427"/>
</dbReference>
<protein>
    <recommendedName>
        <fullName evidence="8">Integral membrane protein</fullName>
    </recommendedName>
</protein>
<keyword evidence="2" id="KW-0472">Membrane</keyword>
<dbReference type="OMA" id="NKGWAWN"/>
<dbReference type="InParanoid" id="W3XDA5"/>
<dbReference type="PANTHER" id="PTHR31685">
    <property type="entry name" value="INTEGRAL MEMBRANE PROTEIN (AFU_ORTHOLOGUE AFUA_6G12730)-RELATED"/>
    <property type="match status" value="1"/>
</dbReference>
<feature type="signal peptide" evidence="3">
    <location>
        <begin position="1"/>
        <end position="27"/>
    </location>
</feature>
<proteinExistence type="predicted"/>
<feature type="transmembrane region" description="Helical" evidence="2">
    <location>
        <begin position="576"/>
        <end position="598"/>
    </location>
</feature>
<dbReference type="RefSeq" id="XP_007832683.1">
    <property type="nucleotide sequence ID" value="XM_007834492.1"/>
</dbReference>
<feature type="region of interest" description="Disordered" evidence="1">
    <location>
        <begin position="209"/>
        <end position="248"/>
    </location>
</feature>
<dbReference type="OrthoDB" id="4005299at2759"/>
<dbReference type="PANTHER" id="PTHR31685:SF3">
    <property type="entry name" value="INTEGRAL MEMBRANE PROTEIN (AFU_ORTHOLOGUE AFUA_6G12730)"/>
    <property type="match status" value="1"/>
</dbReference>
<sequence>MRSAARSSWLLLFAAAMVLGALPAVLAHGDENAGAGMDMDMAGEMDMSAQDPKPDPESYAPTYFTHPEHRGLIYAHVALMAISWVVFLPIGVMFSLARSRYTLPVQFVFLATNALALVFGISYNAQTPDLYPNNAHHKIGWIATWVVSAQVLIGLVGRVAGAMRQAGSESQQRQGPGTEERQAFIPVSTENMAEHQRISDAIHMHKYRQSYDSGQGTEPNTESLRSDSLSNSPGHQSPSSMDDHRMDYIHGNDDEDDDYLALKPAELNLSKYQSSSLLARAAGKISTRSWKILHVAYSAVDRTILILGYIALTTGIVTWARFFEGHAIFTGLAHWIKGSVFFWLGLLTLGRWSGSFGDLGWAWNVRPKQSSQKWRPSAEFVEGFLIFFYGSTNIFLEHLGNASVGNTEFSPQDLEHVSITVLFIGGGLLAMLIESTNIRELLNTTVSEAALLHADGAYSDEEREALRVPEQYEFSINPIPALVILLLGIMMSSHTQQTMISSMVHKQWGNMLTGASFARGFTYVLMYLRPPRSVMPSRPPTELLAAFGLIAGGIIFCASSGDTIDGMIHYDLDAMFFYTVTMGFVGLLMAWVVLLLALKGWALRRESSRGRQGAFSTSARF</sequence>
<dbReference type="KEGG" id="pfy:PFICI_05911"/>
<keyword evidence="7" id="KW-1185">Reference proteome</keyword>
<feature type="domain" description="DUF2427" evidence="4">
    <location>
        <begin position="60"/>
        <end position="158"/>
    </location>
</feature>
<feature type="compositionally biased region" description="Polar residues" evidence="1">
    <location>
        <begin position="210"/>
        <end position="240"/>
    </location>
</feature>
<dbReference type="Pfam" id="PF10348">
    <property type="entry name" value="DUF2427"/>
    <property type="match status" value="1"/>
</dbReference>
<evidence type="ECO:0000259" key="4">
    <source>
        <dbReference type="Pfam" id="PF10348"/>
    </source>
</evidence>
<dbReference type="FunCoup" id="W3XDA5">
    <property type="interactions" value="17"/>
</dbReference>
<feature type="transmembrane region" description="Helical" evidence="2">
    <location>
        <begin position="142"/>
        <end position="163"/>
    </location>
</feature>
<evidence type="ECO:0008006" key="8">
    <source>
        <dbReference type="Google" id="ProtNLM"/>
    </source>
</evidence>
<reference evidence="7" key="1">
    <citation type="journal article" date="2015" name="BMC Genomics">
        <title>Genomic and transcriptomic analysis of the endophytic fungus Pestalotiopsis fici reveals its lifestyle and high potential for synthesis of natural products.</title>
        <authorList>
            <person name="Wang X."/>
            <person name="Zhang X."/>
            <person name="Liu L."/>
            <person name="Xiang M."/>
            <person name="Wang W."/>
            <person name="Sun X."/>
            <person name="Che Y."/>
            <person name="Guo L."/>
            <person name="Liu G."/>
            <person name="Guo L."/>
            <person name="Wang C."/>
            <person name="Yin W.B."/>
            <person name="Stadler M."/>
            <person name="Zhang X."/>
            <person name="Liu X."/>
        </authorList>
    </citation>
    <scope>NUCLEOTIDE SEQUENCE [LARGE SCALE GENOMIC DNA]</scope>
    <source>
        <strain evidence="7">W106-1 / CGMCC3.15140</strain>
    </source>
</reference>
<organism evidence="6 7">
    <name type="scientific">Pestalotiopsis fici (strain W106-1 / CGMCC3.15140)</name>
    <dbReference type="NCBI Taxonomy" id="1229662"/>
    <lineage>
        <taxon>Eukaryota</taxon>
        <taxon>Fungi</taxon>
        <taxon>Dikarya</taxon>
        <taxon>Ascomycota</taxon>
        <taxon>Pezizomycotina</taxon>
        <taxon>Sordariomycetes</taxon>
        <taxon>Xylariomycetidae</taxon>
        <taxon>Amphisphaeriales</taxon>
        <taxon>Sporocadaceae</taxon>
        <taxon>Pestalotiopsis</taxon>
    </lineage>
</organism>
<evidence type="ECO:0000256" key="3">
    <source>
        <dbReference type="SAM" id="SignalP"/>
    </source>
</evidence>
<evidence type="ECO:0000313" key="6">
    <source>
        <dbReference type="EMBL" id="ETS84035.1"/>
    </source>
</evidence>
<feature type="transmembrane region" description="Helical" evidence="2">
    <location>
        <begin position="73"/>
        <end position="96"/>
    </location>
</feature>
<feature type="domain" description="Protein YTP1-like C-terminal" evidence="5">
    <location>
        <begin position="308"/>
        <end position="599"/>
    </location>
</feature>
<dbReference type="Proteomes" id="UP000030651">
    <property type="component" value="Unassembled WGS sequence"/>
</dbReference>
<dbReference type="Pfam" id="PF10355">
    <property type="entry name" value="Ytp1"/>
    <property type="match status" value="1"/>
</dbReference>
<keyword evidence="2" id="KW-0812">Transmembrane</keyword>
<feature type="transmembrane region" description="Helical" evidence="2">
    <location>
        <begin position="511"/>
        <end position="528"/>
    </location>
</feature>
<accession>W3XDA5</accession>
<feature type="transmembrane region" description="Helical" evidence="2">
    <location>
        <begin position="472"/>
        <end position="491"/>
    </location>
</feature>
<gene>
    <name evidence="6" type="ORF">PFICI_05911</name>
</gene>
<keyword evidence="2" id="KW-1133">Transmembrane helix</keyword>
<evidence type="ECO:0000256" key="1">
    <source>
        <dbReference type="SAM" id="MobiDB-lite"/>
    </source>
</evidence>
<feature type="transmembrane region" description="Helical" evidence="2">
    <location>
        <begin position="103"/>
        <end position="122"/>
    </location>
</feature>
<dbReference type="EMBL" id="KI912111">
    <property type="protein sequence ID" value="ETS84035.1"/>
    <property type="molecule type" value="Genomic_DNA"/>
</dbReference>
<evidence type="ECO:0000313" key="7">
    <source>
        <dbReference type="Proteomes" id="UP000030651"/>
    </source>
</evidence>
<dbReference type="InterPro" id="IPR018827">
    <property type="entry name" value="YTP1_C"/>
</dbReference>
<keyword evidence="3" id="KW-0732">Signal</keyword>
<feature type="transmembrane region" description="Helical" evidence="2">
    <location>
        <begin position="540"/>
        <end position="561"/>
    </location>
</feature>
<name>W3XDA5_PESFW</name>
<dbReference type="HOGENOM" id="CLU_012543_1_0_1"/>
<feature type="chain" id="PRO_5004836036" description="Integral membrane protein" evidence="3">
    <location>
        <begin position="28"/>
        <end position="621"/>
    </location>
</feature>
<evidence type="ECO:0000259" key="5">
    <source>
        <dbReference type="Pfam" id="PF10355"/>
    </source>
</evidence>
<evidence type="ECO:0000256" key="2">
    <source>
        <dbReference type="SAM" id="Phobius"/>
    </source>
</evidence>
<dbReference type="AlphaFoldDB" id="W3XDA5"/>
<feature type="transmembrane region" description="Helical" evidence="2">
    <location>
        <begin position="299"/>
        <end position="320"/>
    </location>
</feature>